<comment type="similarity">
    <text evidence="2">Belongs to the peptidase C13 family.</text>
</comment>
<organism evidence="5 6">
    <name type="scientific">Diploscapter pachys</name>
    <dbReference type="NCBI Taxonomy" id="2018661"/>
    <lineage>
        <taxon>Eukaryota</taxon>
        <taxon>Metazoa</taxon>
        <taxon>Ecdysozoa</taxon>
        <taxon>Nematoda</taxon>
        <taxon>Chromadorea</taxon>
        <taxon>Rhabditida</taxon>
        <taxon>Rhabditina</taxon>
        <taxon>Rhabditomorpha</taxon>
        <taxon>Rhabditoidea</taxon>
        <taxon>Rhabditidae</taxon>
        <taxon>Diploscapter</taxon>
    </lineage>
</organism>
<dbReference type="PANTHER" id="PTHR48067:SF1">
    <property type="entry name" value="GPI-ANCHOR TRANSAMIDASE"/>
    <property type="match status" value="1"/>
</dbReference>
<dbReference type="STRING" id="2018661.A0A2A2JJT4"/>
<keyword evidence="6" id="KW-1185">Reference proteome</keyword>
<dbReference type="GO" id="GO:0042765">
    <property type="term" value="C:GPI-anchor transamidase complex"/>
    <property type="evidence" value="ECO:0007669"/>
    <property type="project" value="InterPro"/>
</dbReference>
<dbReference type="Gene3D" id="3.40.50.1460">
    <property type="match status" value="1"/>
</dbReference>
<evidence type="ECO:0000313" key="6">
    <source>
        <dbReference type="Proteomes" id="UP000218231"/>
    </source>
</evidence>
<protein>
    <recommendedName>
        <fullName evidence="7">GPI-anchor transamidase</fullName>
    </recommendedName>
</protein>
<dbReference type="InterPro" id="IPR028361">
    <property type="entry name" value="GPI_transamidase"/>
</dbReference>
<dbReference type="OrthoDB" id="192611at2759"/>
<dbReference type="Proteomes" id="UP000218231">
    <property type="component" value="Unassembled WGS sequence"/>
</dbReference>
<comment type="pathway">
    <text evidence="1">Glycolipid biosynthesis; glycosylphosphatidylinositol-anchor biosynthesis.</text>
</comment>
<dbReference type="GO" id="GO:0016255">
    <property type="term" value="P:attachment of GPI anchor to protein"/>
    <property type="evidence" value="ECO:0007669"/>
    <property type="project" value="InterPro"/>
</dbReference>
<dbReference type="PANTHER" id="PTHR48067">
    <property type="entry name" value="GPI-ANCHOR TRANSAMIDASE"/>
    <property type="match status" value="1"/>
</dbReference>
<evidence type="ECO:0000313" key="5">
    <source>
        <dbReference type="EMBL" id="PAV61988.1"/>
    </source>
</evidence>
<proteinExistence type="inferred from homology"/>
<gene>
    <name evidence="5" type="ORF">WR25_00569</name>
</gene>
<dbReference type="UniPathway" id="UPA00196"/>
<evidence type="ECO:0000256" key="3">
    <source>
        <dbReference type="ARBA" id="ARBA00022502"/>
    </source>
</evidence>
<name>A0A2A2JJT4_9BILA</name>
<evidence type="ECO:0000256" key="1">
    <source>
        <dbReference type="ARBA" id="ARBA00004687"/>
    </source>
</evidence>
<evidence type="ECO:0008006" key="7">
    <source>
        <dbReference type="Google" id="ProtNLM"/>
    </source>
</evidence>
<comment type="caution">
    <text evidence="5">The sequence shown here is derived from an EMBL/GenBank/DDBJ whole genome shotgun (WGS) entry which is preliminary data.</text>
</comment>
<evidence type="ECO:0000256" key="4">
    <source>
        <dbReference type="ARBA" id="ARBA00022729"/>
    </source>
</evidence>
<dbReference type="GO" id="GO:0006506">
    <property type="term" value="P:GPI anchor biosynthetic process"/>
    <property type="evidence" value="ECO:0007669"/>
    <property type="project" value="UniProtKB-UniPathway"/>
</dbReference>
<keyword evidence="3" id="KW-0337">GPI-anchor biosynthesis</keyword>
<dbReference type="Pfam" id="PF01650">
    <property type="entry name" value="Peptidase_C13"/>
    <property type="match status" value="1"/>
</dbReference>
<dbReference type="InterPro" id="IPR001096">
    <property type="entry name" value="Peptidase_C13"/>
</dbReference>
<keyword evidence="4" id="KW-0732">Signal</keyword>
<reference evidence="5 6" key="1">
    <citation type="journal article" date="2017" name="Curr. Biol.">
        <title>Genome architecture and evolution of a unichromosomal asexual nematode.</title>
        <authorList>
            <person name="Fradin H."/>
            <person name="Zegar C."/>
            <person name="Gutwein M."/>
            <person name="Lucas J."/>
            <person name="Kovtun M."/>
            <person name="Corcoran D."/>
            <person name="Baugh L.R."/>
            <person name="Kiontke K."/>
            <person name="Gunsalus K."/>
            <person name="Fitch D.H."/>
            <person name="Piano F."/>
        </authorList>
    </citation>
    <scope>NUCLEOTIDE SEQUENCE [LARGE SCALE GENOMIC DNA]</scope>
    <source>
        <strain evidence="5">PF1309</strain>
    </source>
</reference>
<evidence type="ECO:0000256" key="2">
    <source>
        <dbReference type="ARBA" id="ARBA00009941"/>
    </source>
</evidence>
<dbReference type="EMBL" id="LIAE01010390">
    <property type="protein sequence ID" value="PAV61988.1"/>
    <property type="molecule type" value="Genomic_DNA"/>
</dbReference>
<sequence>MIYLNGHGADGFIKFRDFEELTSVELAYALQTMYEDNRYHEVFLIADSCRSASMYEWITSPNVLASSSSLTSENSYSYELDYDLGVFVNDRFSYYTTKFLNKEVEGFNTSKSLQDFLDSCSFDKCKSTIGVLTDLYPKDLRKVRVTDFFGSARIVKHLTEEITLDDNFWRTPETF</sequence>
<dbReference type="GO" id="GO:0006508">
    <property type="term" value="P:proteolysis"/>
    <property type="evidence" value="ECO:0007669"/>
    <property type="project" value="InterPro"/>
</dbReference>
<accession>A0A2A2JJT4</accession>
<dbReference type="GO" id="GO:0003923">
    <property type="term" value="F:GPI-anchor transamidase activity"/>
    <property type="evidence" value="ECO:0007669"/>
    <property type="project" value="InterPro"/>
</dbReference>
<dbReference type="AlphaFoldDB" id="A0A2A2JJT4"/>